<evidence type="ECO:0000313" key="8">
    <source>
        <dbReference type="Proteomes" id="UP000630864"/>
    </source>
</evidence>
<dbReference type="PANTHER" id="PTHR33545:SF5">
    <property type="entry name" value="UPF0750 MEMBRANE PROTEIN YITT"/>
    <property type="match status" value="1"/>
</dbReference>
<feature type="transmembrane region" description="Helical" evidence="6">
    <location>
        <begin position="62"/>
        <end position="84"/>
    </location>
</feature>
<dbReference type="RefSeq" id="WP_189659223.1">
    <property type="nucleotide sequence ID" value="NZ_BMZW01000052.1"/>
</dbReference>
<dbReference type="InterPro" id="IPR051461">
    <property type="entry name" value="UPF0750_membrane"/>
</dbReference>
<evidence type="ECO:0000256" key="2">
    <source>
        <dbReference type="ARBA" id="ARBA00022475"/>
    </source>
</evidence>
<evidence type="ECO:0000256" key="4">
    <source>
        <dbReference type="ARBA" id="ARBA00022989"/>
    </source>
</evidence>
<evidence type="ECO:0000256" key="3">
    <source>
        <dbReference type="ARBA" id="ARBA00022692"/>
    </source>
</evidence>
<proteinExistence type="predicted"/>
<dbReference type="PANTHER" id="PTHR33545">
    <property type="entry name" value="UPF0750 MEMBRANE PROTEIN YITT-RELATED"/>
    <property type="match status" value="1"/>
</dbReference>
<comment type="subcellular location">
    <subcellularLocation>
        <location evidence="1">Cell membrane</location>
        <topology evidence="1">Multi-pass membrane protein</topology>
    </subcellularLocation>
</comment>
<comment type="caution">
    <text evidence="7">The sequence shown here is derived from an EMBL/GenBank/DDBJ whole genome shotgun (WGS) entry which is preliminary data.</text>
</comment>
<feature type="transmembrane region" description="Helical" evidence="6">
    <location>
        <begin position="21"/>
        <end position="42"/>
    </location>
</feature>
<organism evidence="7 8">
    <name type="scientific">Pseudomonas amygdali pv. eriobotryae</name>
    <dbReference type="NCBI Taxonomy" id="129137"/>
    <lineage>
        <taxon>Bacteria</taxon>
        <taxon>Pseudomonadati</taxon>
        <taxon>Pseudomonadota</taxon>
        <taxon>Gammaproteobacteria</taxon>
        <taxon>Pseudomonadales</taxon>
        <taxon>Pseudomonadaceae</taxon>
        <taxon>Pseudomonas</taxon>
        <taxon>Pseudomonas amygdali</taxon>
    </lineage>
</organism>
<feature type="transmembrane region" description="Helical" evidence="6">
    <location>
        <begin position="159"/>
        <end position="181"/>
    </location>
</feature>
<name>A0A9P3AJC2_PSEA0</name>
<dbReference type="AlphaFoldDB" id="A0A9P3AJC2"/>
<dbReference type="EMBL" id="BMZW01000052">
    <property type="protein sequence ID" value="GFZ62815.1"/>
    <property type="molecule type" value="Genomic_DNA"/>
</dbReference>
<dbReference type="InterPro" id="IPR003740">
    <property type="entry name" value="YitT"/>
</dbReference>
<keyword evidence="3 6" id="KW-0812">Transmembrane</keyword>
<protein>
    <submittedName>
        <fullName evidence="7">Membrane protein</fullName>
    </submittedName>
</protein>
<evidence type="ECO:0000313" key="7">
    <source>
        <dbReference type="EMBL" id="GFZ62815.1"/>
    </source>
</evidence>
<evidence type="ECO:0000256" key="1">
    <source>
        <dbReference type="ARBA" id="ARBA00004651"/>
    </source>
</evidence>
<dbReference type="GO" id="GO:0005886">
    <property type="term" value="C:plasma membrane"/>
    <property type="evidence" value="ECO:0007669"/>
    <property type="project" value="UniProtKB-SubCell"/>
</dbReference>
<keyword evidence="4 6" id="KW-1133">Transmembrane helix</keyword>
<feature type="transmembrane region" description="Helical" evidence="6">
    <location>
        <begin position="187"/>
        <end position="204"/>
    </location>
</feature>
<sequence length="212" mass="23168">MSSNNGSANKLIDAPRNKSHSVLEDTIAILISTLLVSFGLVMLKFSSLVTGGTAGLALLISYATHLSFSTVFVLLNVPFFYLAIRRMGWKFTLKTSLAIGLIAVFSSFESRLITIITLDQFYGVFLGSTLLALGFLILFRHQSSLGGISVLAVYLQERYGFRAGYFQLGLDVVIMSLSLMIVDPVQVAYSLLGVVVLNLIVAMNHRPGRYFA</sequence>
<dbReference type="Pfam" id="PF02588">
    <property type="entry name" value="YitT_membrane"/>
    <property type="match status" value="1"/>
</dbReference>
<reference evidence="7" key="1">
    <citation type="submission" date="2020-09" db="EMBL/GenBank/DDBJ databases">
        <title>Pseudomonas syringae pv. eriobotryae genome sequence causing loquat canker disease.</title>
        <authorList>
            <person name="Fukuda S."/>
            <person name="Tashiro H."/>
            <person name="Nagano Y."/>
        </authorList>
    </citation>
    <scope>NUCLEOTIDE SEQUENCE</scope>
    <source>
        <strain evidence="7">AM001</strain>
    </source>
</reference>
<gene>
    <name evidence="7" type="ORF">PSE10A_53260</name>
</gene>
<dbReference type="Proteomes" id="UP000630864">
    <property type="component" value="Unassembled WGS sequence"/>
</dbReference>
<keyword evidence="2" id="KW-1003">Cell membrane</keyword>
<evidence type="ECO:0000256" key="6">
    <source>
        <dbReference type="SAM" id="Phobius"/>
    </source>
</evidence>
<feature type="transmembrane region" description="Helical" evidence="6">
    <location>
        <begin position="120"/>
        <end position="139"/>
    </location>
</feature>
<evidence type="ECO:0000256" key="5">
    <source>
        <dbReference type="ARBA" id="ARBA00023136"/>
    </source>
</evidence>
<keyword evidence="5 6" id="KW-0472">Membrane</keyword>
<accession>A0A9P3AJC2</accession>
<feature type="transmembrane region" description="Helical" evidence="6">
    <location>
        <begin position="91"/>
        <end position="108"/>
    </location>
</feature>